<dbReference type="OrthoDB" id="6428721at2759"/>
<gene>
    <name evidence="1" type="ORF">TNCT_290531</name>
</gene>
<dbReference type="Proteomes" id="UP000887116">
    <property type="component" value="Unassembled WGS sequence"/>
</dbReference>
<organism evidence="1 2">
    <name type="scientific">Trichonephila clavata</name>
    <name type="common">Joro spider</name>
    <name type="synonym">Nephila clavata</name>
    <dbReference type="NCBI Taxonomy" id="2740835"/>
    <lineage>
        <taxon>Eukaryota</taxon>
        <taxon>Metazoa</taxon>
        <taxon>Ecdysozoa</taxon>
        <taxon>Arthropoda</taxon>
        <taxon>Chelicerata</taxon>
        <taxon>Arachnida</taxon>
        <taxon>Araneae</taxon>
        <taxon>Araneomorphae</taxon>
        <taxon>Entelegynae</taxon>
        <taxon>Araneoidea</taxon>
        <taxon>Nephilidae</taxon>
        <taxon>Trichonephila</taxon>
    </lineage>
</organism>
<protein>
    <submittedName>
        <fullName evidence="1">Uncharacterized protein</fullName>
    </submittedName>
</protein>
<dbReference type="EMBL" id="BMAO01016647">
    <property type="protein sequence ID" value="GFR10114.1"/>
    <property type="molecule type" value="Genomic_DNA"/>
</dbReference>
<reference evidence="1" key="1">
    <citation type="submission" date="2020-07" db="EMBL/GenBank/DDBJ databases">
        <title>Multicomponent nature underlies the extraordinary mechanical properties of spider dragline silk.</title>
        <authorList>
            <person name="Kono N."/>
            <person name="Nakamura H."/>
            <person name="Mori M."/>
            <person name="Yoshida Y."/>
            <person name="Ohtoshi R."/>
            <person name="Malay A.D."/>
            <person name="Moran D.A.P."/>
            <person name="Tomita M."/>
            <person name="Numata K."/>
            <person name="Arakawa K."/>
        </authorList>
    </citation>
    <scope>NUCLEOTIDE SEQUENCE</scope>
</reference>
<evidence type="ECO:0000313" key="1">
    <source>
        <dbReference type="EMBL" id="GFR10114.1"/>
    </source>
</evidence>
<evidence type="ECO:0000313" key="2">
    <source>
        <dbReference type="Proteomes" id="UP000887116"/>
    </source>
</evidence>
<dbReference type="AlphaFoldDB" id="A0A8X6HV07"/>
<accession>A0A8X6HV07</accession>
<sequence length="96" mass="11278">MVSRGASVEHLLRNKLWWLGPEWMGREEGPYNHYSTKEIPTYAIECEKMKIVVFSTVTDSNWTVCLPPKYSSFQKLLRVVAWCLRFVNILRSLSRV</sequence>
<name>A0A8X6HV07_TRICU</name>
<keyword evidence="2" id="KW-1185">Reference proteome</keyword>
<comment type="caution">
    <text evidence="1">The sequence shown here is derived from an EMBL/GenBank/DDBJ whole genome shotgun (WGS) entry which is preliminary data.</text>
</comment>
<proteinExistence type="predicted"/>